<dbReference type="STRING" id="4072.A0A2G3A5P3"/>
<evidence type="ECO:0000313" key="1">
    <source>
        <dbReference type="EMBL" id="PHT89557.1"/>
    </source>
</evidence>
<dbReference type="SUPFAM" id="SSF53223">
    <property type="entry name" value="Aminoacid dehydrogenase-like, N-terminal domain"/>
    <property type="match status" value="1"/>
</dbReference>
<organism evidence="1 2">
    <name type="scientific">Capsicum annuum</name>
    <name type="common">Capsicum pepper</name>
    <dbReference type="NCBI Taxonomy" id="4072"/>
    <lineage>
        <taxon>Eukaryota</taxon>
        <taxon>Viridiplantae</taxon>
        <taxon>Streptophyta</taxon>
        <taxon>Embryophyta</taxon>
        <taxon>Tracheophyta</taxon>
        <taxon>Spermatophyta</taxon>
        <taxon>Magnoliopsida</taxon>
        <taxon>eudicotyledons</taxon>
        <taxon>Gunneridae</taxon>
        <taxon>Pentapetalae</taxon>
        <taxon>asterids</taxon>
        <taxon>lamiids</taxon>
        <taxon>Solanales</taxon>
        <taxon>Solanaceae</taxon>
        <taxon>Solanoideae</taxon>
        <taxon>Capsiceae</taxon>
        <taxon>Capsicum</taxon>
    </lineage>
</organism>
<reference evidence="1 2" key="2">
    <citation type="journal article" date="2017" name="Genome Biol.">
        <title>New reference genome sequences of hot pepper reveal the massive evolution of plant disease-resistance genes by retroduplication.</title>
        <authorList>
            <person name="Kim S."/>
            <person name="Park J."/>
            <person name="Yeom S.I."/>
            <person name="Kim Y.M."/>
            <person name="Seo E."/>
            <person name="Kim K.T."/>
            <person name="Kim M.S."/>
            <person name="Lee J.M."/>
            <person name="Cheong K."/>
            <person name="Shin H.S."/>
            <person name="Kim S.B."/>
            <person name="Han K."/>
            <person name="Lee J."/>
            <person name="Park M."/>
            <person name="Lee H.A."/>
            <person name="Lee H.Y."/>
            <person name="Lee Y."/>
            <person name="Oh S."/>
            <person name="Lee J.H."/>
            <person name="Choi E."/>
            <person name="Choi E."/>
            <person name="Lee S.E."/>
            <person name="Jeon J."/>
            <person name="Kim H."/>
            <person name="Choi G."/>
            <person name="Song H."/>
            <person name="Lee J."/>
            <person name="Lee S.C."/>
            <person name="Kwon J.K."/>
            <person name="Lee H.Y."/>
            <person name="Koo N."/>
            <person name="Hong Y."/>
            <person name="Kim R.W."/>
            <person name="Kang W.H."/>
            <person name="Huh J.H."/>
            <person name="Kang B.C."/>
            <person name="Yang T.J."/>
            <person name="Lee Y.H."/>
            <person name="Bennetzen J.L."/>
            <person name="Choi D."/>
        </authorList>
    </citation>
    <scope>NUCLEOTIDE SEQUENCE [LARGE SCALE GENOMIC DNA]</scope>
    <source>
        <strain evidence="2">cv. CM334</strain>
    </source>
</reference>
<dbReference type="PANTHER" id="PTHR23406:SF91">
    <property type="entry name" value="MALIC ENZYME"/>
    <property type="match status" value="1"/>
</dbReference>
<name>A0A2G3A5P3_CAPAN</name>
<protein>
    <submittedName>
        <fullName evidence="1">Uncharacterized protein</fullName>
    </submittedName>
</protein>
<reference evidence="1 2" key="1">
    <citation type="journal article" date="2014" name="Nat. Genet.">
        <title>Genome sequence of the hot pepper provides insights into the evolution of pungency in Capsicum species.</title>
        <authorList>
            <person name="Kim S."/>
            <person name="Park M."/>
            <person name="Yeom S.I."/>
            <person name="Kim Y.M."/>
            <person name="Lee J.M."/>
            <person name="Lee H.A."/>
            <person name="Seo E."/>
            <person name="Choi J."/>
            <person name="Cheong K."/>
            <person name="Kim K.T."/>
            <person name="Jung K."/>
            <person name="Lee G.W."/>
            <person name="Oh S.K."/>
            <person name="Bae C."/>
            <person name="Kim S.B."/>
            <person name="Lee H.Y."/>
            <person name="Kim S.Y."/>
            <person name="Kim M.S."/>
            <person name="Kang B.C."/>
            <person name="Jo Y.D."/>
            <person name="Yang H.B."/>
            <person name="Jeong H.J."/>
            <person name="Kang W.H."/>
            <person name="Kwon J.K."/>
            <person name="Shin C."/>
            <person name="Lim J.Y."/>
            <person name="Park J.H."/>
            <person name="Huh J.H."/>
            <person name="Kim J.S."/>
            <person name="Kim B.D."/>
            <person name="Cohen O."/>
            <person name="Paran I."/>
            <person name="Suh M.C."/>
            <person name="Lee S.B."/>
            <person name="Kim Y.K."/>
            <person name="Shin Y."/>
            <person name="Noh S.J."/>
            <person name="Park J."/>
            <person name="Seo Y.S."/>
            <person name="Kwon S.Y."/>
            <person name="Kim H.A."/>
            <person name="Park J.M."/>
            <person name="Kim H.J."/>
            <person name="Choi S.B."/>
            <person name="Bosland P.W."/>
            <person name="Reeves G."/>
            <person name="Jo S.H."/>
            <person name="Lee B.W."/>
            <person name="Cho H.T."/>
            <person name="Choi H.S."/>
            <person name="Lee M.S."/>
            <person name="Yu Y."/>
            <person name="Do Choi Y."/>
            <person name="Park B.S."/>
            <person name="van Deynze A."/>
            <person name="Ashrafi H."/>
            <person name="Hill T."/>
            <person name="Kim W.T."/>
            <person name="Pai H.S."/>
            <person name="Ahn H.K."/>
            <person name="Yeam I."/>
            <person name="Giovannoni J.J."/>
            <person name="Rose J.K."/>
            <person name="Sorensen I."/>
            <person name="Lee S.J."/>
            <person name="Kim R.W."/>
            <person name="Choi I.Y."/>
            <person name="Choi B.S."/>
            <person name="Lim J.S."/>
            <person name="Lee Y.H."/>
            <person name="Choi D."/>
        </authorList>
    </citation>
    <scope>NUCLEOTIDE SEQUENCE [LARGE SCALE GENOMIC DNA]</scope>
    <source>
        <strain evidence="2">cv. CM334</strain>
    </source>
</reference>
<proteinExistence type="predicted"/>
<dbReference type="Proteomes" id="UP000222542">
    <property type="component" value="Unassembled WGS sequence"/>
</dbReference>
<keyword evidence="2" id="KW-1185">Reference proteome</keyword>
<dbReference type="EMBL" id="AYRZ02000002">
    <property type="protein sequence ID" value="PHT89557.1"/>
    <property type="molecule type" value="Genomic_DNA"/>
</dbReference>
<comment type="caution">
    <text evidence="1">The sequence shown here is derived from an EMBL/GenBank/DDBJ whole genome shotgun (WGS) entry which is preliminary data.</text>
</comment>
<dbReference type="OMA" id="RDSHYLK"/>
<evidence type="ECO:0000313" key="2">
    <source>
        <dbReference type="Proteomes" id="UP000222542"/>
    </source>
</evidence>
<accession>A0A2G3A5P3</accession>
<sequence length="161" mass="18086">MFDLVKENGVSSYGGRELKWKRCRWDVSVLMENNLKEIKESVAVIDKDSKSTVTGGVGDVYGEESASEDQAITPWTFSVASGYSLLRDPHCNKGLAVSEKERDSHYLSGLLPPVVVDQELQVKKVINILRQYDVPLQRYMAMMDLQVVAQMILISLCDARD</sequence>
<dbReference type="Gramene" id="PHT89557">
    <property type="protein sequence ID" value="PHT89557"/>
    <property type="gene ID" value="T459_04670"/>
</dbReference>
<dbReference type="Gene3D" id="1.20.1370.30">
    <property type="match status" value="1"/>
</dbReference>
<dbReference type="PANTHER" id="PTHR23406">
    <property type="entry name" value="MALIC ENZYME-RELATED"/>
    <property type="match status" value="1"/>
</dbReference>
<dbReference type="InterPro" id="IPR046346">
    <property type="entry name" value="Aminoacid_DH-like_N_sf"/>
</dbReference>
<dbReference type="AlphaFoldDB" id="A0A2G3A5P3"/>
<gene>
    <name evidence="1" type="ORF">T459_04670</name>
</gene>